<feature type="coiled-coil region" evidence="1">
    <location>
        <begin position="61"/>
        <end position="130"/>
    </location>
</feature>
<organism evidence="2 3">
    <name type="scientific">Desmophyllum pertusum</name>
    <dbReference type="NCBI Taxonomy" id="174260"/>
    <lineage>
        <taxon>Eukaryota</taxon>
        <taxon>Metazoa</taxon>
        <taxon>Cnidaria</taxon>
        <taxon>Anthozoa</taxon>
        <taxon>Hexacorallia</taxon>
        <taxon>Scleractinia</taxon>
        <taxon>Caryophylliina</taxon>
        <taxon>Caryophylliidae</taxon>
        <taxon>Desmophyllum</taxon>
    </lineage>
</organism>
<keyword evidence="1" id="KW-0175">Coiled coil</keyword>
<keyword evidence="3" id="KW-1185">Reference proteome</keyword>
<dbReference type="AlphaFoldDB" id="A0A9X0A676"/>
<evidence type="ECO:0000256" key="1">
    <source>
        <dbReference type="SAM" id="Coils"/>
    </source>
</evidence>
<evidence type="ECO:0000313" key="2">
    <source>
        <dbReference type="EMBL" id="KAJ7394097.1"/>
    </source>
</evidence>
<proteinExistence type="predicted"/>
<name>A0A9X0A676_9CNID</name>
<gene>
    <name evidence="2" type="ORF">OS493_003773</name>
</gene>
<accession>A0A9X0A676</accession>
<dbReference type="Proteomes" id="UP001163046">
    <property type="component" value="Unassembled WGS sequence"/>
</dbReference>
<sequence length="240" mass="27584">MEKSWISETSSEMFNYLYHHVTGEEEETVATASSSLSALSQGVWITDLPTNDYEPLENSPVAKKFKRERVLEEKIAALEAECNDKEKQIKKAKKKYFLAKGNFLKKKAEVEQLNNELQSVKEREAKLQAINGSLQAENFEILQERQDKIDNTSADIDQGYFSQRTYDLLNQLAASDAEVDAINCSLQQKLQQLQDWLDKLDNTSESCFFSADLSIAEPAGCKRRRTENRGWRQQADERWN</sequence>
<dbReference type="EMBL" id="MU825397">
    <property type="protein sequence ID" value="KAJ7394097.1"/>
    <property type="molecule type" value="Genomic_DNA"/>
</dbReference>
<comment type="caution">
    <text evidence="2">The sequence shown here is derived from an EMBL/GenBank/DDBJ whole genome shotgun (WGS) entry which is preliminary data.</text>
</comment>
<evidence type="ECO:0000313" key="3">
    <source>
        <dbReference type="Proteomes" id="UP001163046"/>
    </source>
</evidence>
<dbReference type="OrthoDB" id="5989596at2759"/>
<protein>
    <submittedName>
        <fullName evidence="2">Uncharacterized protein</fullName>
    </submittedName>
</protein>
<reference evidence="2" key="1">
    <citation type="submission" date="2023-01" db="EMBL/GenBank/DDBJ databases">
        <title>Genome assembly of the deep-sea coral Lophelia pertusa.</title>
        <authorList>
            <person name="Herrera S."/>
            <person name="Cordes E."/>
        </authorList>
    </citation>
    <scope>NUCLEOTIDE SEQUENCE</scope>
    <source>
        <strain evidence="2">USNM1676648</strain>
        <tissue evidence="2">Polyp</tissue>
    </source>
</reference>